<dbReference type="eggNOG" id="COG4886">
    <property type="taxonomic scope" value="Bacteria"/>
</dbReference>
<dbReference type="Gene3D" id="2.60.40.740">
    <property type="match status" value="4"/>
</dbReference>
<sequence>MKPIITHLLRGVKIGSIIFVLLAAISPLQAFSNNSPSSIGDAALPIEIIPVNAAAMMGFSISITNATVQKGGEFCAQVKVAGFVDITGLEFLLKFDSTRLTFKEVKNFNLPGLTAGSMGLPGAGNNPTGTLKAAWFDNNVTGITLADGTAIFDICFTTVNLDVTTNIRFVYNEVVNKNDQNVAINTSAPQSVITIGAGGNGGGGTGGVLALDLTDATATAANQEVCIKANVVSGFTNLKSAQFTINYNTTQLNFSSVKNFNLAGLTQASFTTTTPGTIAVNWTSSTPATGHSLANGVAMVDLCFTGKSAGISSTVSFAGAAQIQNKDNQAVTLNGTTGVITVNAAPTTGPATFDITDVTATGVGQQACQKVNVTNFTNLLSTEYTITYNTTQLDFASVRNFNLDGLVDASFSKPGVGGTPLGSLKVSWNDPQVNAGVSVPNGTTIFEVCFTTKLNNITSTVTFGANKEVFNKDQQEVTFVGQAGTVTVGTGGTGGPSNFVLDLSDATVPATNQEVCIKVNANGGFTNINGLEFTLNYNSTQLDFSAVKNFNLSGLTDAAFGFPGVGGNPVGSIKVAWFDQNATGVSVANGIAIFDVCFKAKLPNITSTVTFATSPPPEAIDKDNTQLPFTGTSGQITVGGTTNTTDLVLKVGSATGATNSDVCLDLTTTNFKTVIGMEYQIKFDPAFLTHKSFDNINAGLRGFNTSGINVNNTSGTIFVVWVDEQLEVGVTLPDNAVIMRMCFTIKGTTGSSIVGIDKTKTVELTDVDEEGIPTQTQDGTVTIGAANAPTIVSPAVITNVPCFGESKGSINIEVRGGTGSYSYKWSNNATTQDLSNLAAGSYSVTVTDLGNTATVIGNFTVTQPSAALAITGITKTDAACFGQASGALNAAVTGGTTPLAYAWSGNLAAIANPTNVPAGNYTLTVTDANGCRAVSNPTAVAQPATALNATTSTLPAKCDGAATGSATITATGGTSPYTYKWATNQTTNQLSNIAPGIYGFTVTDAKNCTFSGSVTVTQEQSVRITSIDPVNFDQNQTNGAVNIAIAGGVAPYKYGWTGPGNFAATTEDINNLGTAGEYCVTVTDNVGCNTTMCANIVQRLKVNLTVTEACFGQATGGVSLQATGGVGPYTYKWSANNATTQNISSIAAGNYNVTVTDSQNNTVTGNATVPALTEIKISRTITDVNFVGGANGAVALTVTGGKPGYTYKWNNNSTAASLSGLVVGEYCVTITDLVGCTATGCFKVELVLAPLSVGTDITNNLCNGQNTGIARLQVSGGVGPYVLAFNNGQPENLLAGAFERKNLAAGTYTYKVTDSRNTVIDGSITVTQPAPLAISSFALRHDSEEPGCTGSIALSITGGTPGYQVSWNSPNVGFQIINLCEGNFIPSVIDANGCRKTFEPIALTSFTLSTAVKNTSCPEDQDGGIDLTLVGGSAPYRYAWLSARGDTLSKAQDLVDIAAGVYRLVVRENSGNRIERQITVTTASRLTASVQILSSFNGFAVSCPAAKDGSVRALGLNGGGNGYVYEWLQNNTLVAATQNLNNAGAGLYTVRITDGLGCSVEEEVELLAPDSLDIEAFVTDVSCIGSRDGEITAQVAGGVTGGRFTYAWNNGRSTPRVSGLVKGSYTITVTDRNNCTLIKSYEVKEPTAVSVQLQSINATEGCNGQALAVATGGVKPYSYRWNAPVTSSDSIVRSLCPGDYFVQVTDARGCKSTPEVSAVLVKDRRLPCMDIRSVISPDGDGSNEEFLINCIQEFPGNRLFIYNRWGQLVFQAENYNNDWNGVTQSGEPLPEGAYYYILEYKNSDGKDIQAKGSITLLRDK</sequence>
<dbReference type="NCBIfam" id="TIGR04131">
    <property type="entry name" value="Bac_Flav_CTERM"/>
    <property type="match status" value="1"/>
</dbReference>
<reference evidence="2 3" key="1">
    <citation type="journal article" date="2011" name="Stand. Genomic Sci.">
        <title>Complete genome sequence of Haliscomenobacter hydrossis type strain (O).</title>
        <authorList>
            <consortium name="US DOE Joint Genome Institute (JGI-PGF)"/>
            <person name="Daligault H."/>
            <person name="Lapidus A."/>
            <person name="Zeytun A."/>
            <person name="Nolan M."/>
            <person name="Lucas S."/>
            <person name="Del Rio T.G."/>
            <person name="Tice H."/>
            <person name="Cheng J.F."/>
            <person name="Tapia R."/>
            <person name="Han C."/>
            <person name="Goodwin L."/>
            <person name="Pitluck S."/>
            <person name="Liolios K."/>
            <person name="Pagani I."/>
            <person name="Ivanova N."/>
            <person name="Huntemann M."/>
            <person name="Mavromatis K."/>
            <person name="Mikhailova N."/>
            <person name="Pati A."/>
            <person name="Chen A."/>
            <person name="Palaniappan K."/>
            <person name="Land M."/>
            <person name="Hauser L."/>
            <person name="Brambilla E.M."/>
            <person name="Rohde M."/>
            <person name="Verbarg S."/>
            <person name="Goker M."/>
            <person name="Bristow J."/>
            <person name="Eisen J.A."/>
            <person name="Markowitz V."/>
            <person name="Hugenholtz P."/>
            <person name="Kyrpides N.C."/>
            <person name="Klenk H.P."/>
            <person name="Woyke T."/>
        </authorList>
    </citation>
    <scope>NUCLEOTIDE SEQUENCE [LARGE SCALE GENOMIC DNA]</scope>
    <source>
        <strain evidence="3">ATCC 27775 / DSM 1100 / LMG 10767 / O</strain>
    </source>
</reference>
<dbReference type="InterPro" id="IPR002102">
    <property type="entry name" value="Cohesin_dom"/>
</dbReference>
<proteinExistence type="predicted"/>
<dbReference type="KEGG" id="hhy:Halhy_3864"/>
<dbReference type="Pfam" id="PF00963">
    <property type="entry name" value="Cohesin"/>
    <property type="match status" value="1"/>
</dbReference>
<reference key="2">
    <citation type="submission" date="2011-04" db="EMBL/GenBank/DDBJ databases">
        <title>Complete sequence of chromosome of Haliscomenobacter hydrossis DSM 1100.</title>
        <authorList>
            <consortium name="US DOE Joint Genome Institute (JGI-PGF)"/>
            <person name="Lucas S."/>
            <person name="Han J."/>
            <person name="Lapidus A."/>
            <person name="Bruce D."/>
            <person name="Goodwin L."/>
            <person name="Pitluck S."/>
            <person name="Peters L."/>
            <person name="Kyrpides N."/>
            <person name="Mavromatis K."/>
            <person name="Ivanova N."/>
            <person name="Ovchinnikova G."/>
            <person name="Pagani I."/>
            <person name="Daligault H."/>
            <person name="Detter J.C."/>
            <person name="Han C."/>
            <person name="Land M."/>
            <person name="Hauser L."/>
            <person name="Markowitz V."/>
            <person name="Cheng J.-F."/>
            <person name="Hugenholtz P."/>
            <person name="Woyke T."/>
            <person name="Wu D."/>
            <person name="Verbarg S."/>
            <person name="Frueling A."/>
            <person name="Brambilla E."/>
            <person name="Klenk H.-P."/>
            <person name="Eisen J.A."/>
        </authorList>
    </citation>
    <scope>NUCLEOTIDE SEQUENCE</scope>
    <source>
        <strain>DSM 1100</strain>
    </source>
</reference>
<dbReference type="eggNOG" id="COG1361">
    <property type="taxonomic scope" value="Bacteria"/>
</dbReference>
<feature type="domain" description="Cohesin" evidence="1">
    <location>
        <begin position="649"/>
        <end position="783"/>
    </location>
</feature>
<dbReference type="InterPro" id="IPR026341">
    <property type="entry name" value="T9SS_type_B"/>
</dbReference>
<dbReference type="STRING" id="760192.Halhy_3864"/>
<dbReference type="Pfam" id="PF13585">
    <property type="entry name" value="CHU_C"/>
    <property type="match status" value="1"/>
</dbReference>
<dbReference type="eggNOG" id="COG3209">
    <property type="taxonomic scope" value="Bacteria"/>
</dbReference>
<dbReference type="HOGENOM" id="CLU_235885_0_0_10"/>
<dbReference type="Gene3D" id="2.60.40.10">
    <property type="entry name" value="Immunoglobulins"/>
    <property type="match status" value="1"/>
</dbReference>
<name>F4L381_HALH1</name>
<dbReference type="RefSeq" id="WP_013766254.1">
    <property type="nucleotide sequence ID" value="NC_015510.1"/>
</dbReference>
<accession>F4L381</accession>
<organism evidence="2 3">
    <name type="scientific">Haliscomenobacter hydrossis (strain ATCC 27775 / DSM 1100 / LMG 10767 / O)</name>
    <dbReference type="NCBI Taxonomy" id="760192"/>
    <lineage>
        <taxon>Bacteria</taxon>
        <taxon>Pseudomonadati</taxon>
        <taxon>Bacteroidota</taxon>
        <taxon>Saprospiria</taxon>
        <taxon>Saprospirales</taxon>
        <taxon>Haliscomenobacteraceae</taxon>
        <taxon>Haliscomenobacter</taxon>
    </lineage>
</organism>
<dbReference type="OrthoDB" id="9805017at2"/>
<dbReference type="InterPro" id="IPR008965">
    <property type="entry name" value="CBM2/CBM3_carb-bd_dom_sf"/>
</dbReference>
<dbReference type="GO" id="GO:0000272">
    <property type="term" value="P:polysaccharide catabolic process"/>
    <property type="evidence" value="ECO:0007669"/>
    <property type="project" value="InterPro"/>
</dbReference>
<evidence type="ECO:0000313" key="3">
    <source>
        <dbReference type="Proteomes" id="UP000008461"/>
    </source>
</evidence>
<dbReference type="SUPFAM" id="SSF49384">
    <property type="entry name" value="Carbohydrate-binding domain"/>
    <property type="match status" value="4"/>
</dbReference>
<dbReference type="InterPro" id="IPR013783">
    <property type="entry name" value="Ig-like_fold"/>
</dbReference>
<dbReference type="Pfam" id="PF13573">
    <property type="entry name" value="SprB"/>
    <property type="match status" value="8"/>
</dbReference>
<dbReference type="Gene3D" id="2.60.40.680">
    <property type="match status" value="5"/>
</dbReference>
<gene>
    <name evidence="2" type="ordered locus">Halhy_3864</name>
</gene>
<dbReference type="Proteomes" id="UP000008461">
    <property type="component" value="Chromosome"/>
</dbReference>
<dbReference type="InterPro" id="IPR025667">
    <property type="entry name" value="SprB_repeat"/>
</dbReference>
<evidence type="ECO:0000313" key="2">
    <source>
        <dbReference type="EMBL" id="AEE51715.1"/>
    </source>
</evidence>
<evidence type="ECO:0000259" key="1">
    <source>
        <dbReference type="Pfam" id="PF00963"/>
    </source>
</evidence>
<dbReference type="GO" id="GO:0030246">
    <property type="term" value="F:carbohydrate binding"/>
    <property type="evidence" value="ECO:0007669"/>
    <property type="project" value="InterPro"/>
</dbReference>
<keyword evidence="3" id="KW-1185">Reference proteome</keyword>
<dbReference type="CDD" id="cd08547">
    <property type="entry name" value="Type_II_cohesin"/>
    <property type="match status" value="1"/>
</dbReference>
<protein>
    <submittedName>
        <fullName evidence="2">Cellulosome anchoring protein cohesin region</fullName>
    </submittedName>
</protein>
<dbReference type="EMBL" id="CP002691">
    <property type="protein sequence ID" value="AEE51715.1"/>
    <property type="molecule type" value="Genomic_DNA"/>
</dbReference>